<protein>
    <recommendedName>
        <fullName evidence="4">Outer membrane beta-barrel protein</fullName>
    </recommendedName>
</protein>
<name>A0A0N0E6R1_9HYPH</name>
<dbReference type="OrthoDB" id="7398962at2"/>
<dbReference type="Proteomes" id="UP000038011">
    <property type="component" value="Unassembled WGS sequence"/>
</dbReference>
<accession>A0A0N0E6R1</accession>
<evidence type="ECO:0000313" key="3">
    <source>
        <dbReference type="Proteomes" id="UP000038011"/>
    </source>
</evidence>
<evidence type="ECO:0008006" key="4">
    <source>
        <dbReference type="Google" id="ProtNLM"/>
    </source>
</evidence>
<organism evidence="2 3">
    <name type="scientific">Ahrensia marina</name>
    <dbReference type="NCBI Taxonomy" id="1514904"/>
    <lineage>
        <taxon>Bacteria</taxon>
        <taxon>Pseudomonadati</taxon>
        <taxon>Pseudomonadota</taxon>
        <taxon>Alphaproteobacteria</taxon>
        <taxon>Hyphomicrobiales</taxon>
        <taxon>Ahrensiaceae</taxon>
        <taxon>Ahrensia</taxon>
    </lineage>
</organism>
<reference evidence="2 3" key="1">
    <citation type="submission" date="2015-01" db="EMBL/GenBank/DDBJ databases">
        <title>Ahrensia donghaiensis sp. nov., a novel dimethylsulphoniopropionate-cleavage bacterium isolated from seawater and emended descriptions of the genus Ahrensia and Ahrensia kielensis.</title>
        <authorList>
            <person name="Liu J."/>
        </authorList>
    </citation>
    <scope>NUCLEOTIDE SEQUENCE [LARGE SCALE GENOMIC DNA]</scope>
    <source>
        <strain evidence="2 3">LZD062</strain>
    </source>
</reference>
<dbReference type="SUPFAM" id="SSF56935">
    <property type="entry name" value="Porins"/>
    <property type="match status" value="1"/>
</dbReference>
<keyword evidence="3" id="KW-1185">Reference proteome</keyword>
<feature type="signal peptide" evidence="1">
    <location>
        <begin position="1"/>
        <end position="37"/>
    </location>
</feature>
<feature type="chain" id="PRO_5005847180" description="Outer membrane beta-barrel protein" evidence="1">
    <location>
        <begin position="38"/>
        <end position="485"/>
    </location>
</feature>
<proteinExistence type="predicted"/>
<dbReference type="RefSeq" id="WP_054000085.1">
    <property type="nucleotide sequence ID" value="NZ_JXMU01000025.1"/>
</dbReference>
<keyword evidence="1" id="KW-0732">Signal</keyword>
<dbReference type="EMBL" id="JXMU01000025">
    <property type="protein sequence ID" value="KPB00315.1"/>
    <property type="molecule type" value="Genomic_DNA"/>
</dbReference>
<comment type="caution">
    <text evidence="2">The sequence shown here is derived from an EMBL/GenBank/DDBJ whole genome shotgun (WGS) entry which is preliminary data.</text>
</comment>
<gene>
    <name evidence="2" type="ORF">SU32_14450</name>
</gene>
<evidence type="ECO:0000313" key="2">
    <source>
        <dbReference type="EMBL" id="KPB00315.1"/>
    </source>
</evidence>
<dbReference type="Pfam" id="PF10082">
    <property type="entry name" value="BBP2_2"/>
    <property type="match status" value="1"/>
</dbReference>
<evidence type="ECO:0000256" key="1">
    <source>
        <dbReference type="SAM" id="SignalP"/>
    </source>
</evidence>
<dbReference type="InterPro" id="IPR018759">
    <property type="entry name" value="BBP2_2"/>
</dbReference>
<sequence length="485" mass="52061">MCEKYSQIADYGMRRPYALRVLLACMLCSTVILPASAQEADDDILIIENQDEIEAIIDENADADDLLAEPVDTTQRIGPVGGVDQGTVIDEGDPYAAQGIRLGNFTFRPSVEIGYSATRTTTKFNSGSGIGESTSDQSALQSSLRLLVNSDWSRHALQLDLGGSIPTQLTGEEDDPVYDADASLRLDITNSTTLTLGGRLNVSSDDPQSADYFDAIDPVLFPGVRGVNDPTTRSYGGSAALAHDFGGVTAALTAAIQRLEYSAARLSDGRTISQSDLNSTNYDITLRGGYALSGVLSPFVEFNYGQRVMDEAVDSAGVDRNATRYGLRLGTEIDMGEKLSGEIAVGYGWQDLADARFDDVHGATIDAEFTWSPLRGTDVTWATSTSFQNSGNENVAGSILYATELGLQHRILSNLTATATLGAEYEAFTGAELDEKTLSGELGLVYNLNRFVALTGRVRHEKTFTSDAASHENTTSGFVGLRLQR</sequence>
<dbReference type="PATRIC" id="fig|1514904.3.peg.2028"/>
<dbReference type="AlphaFoldDB" id="A0A0N0E6R1"/>
<dbReference type="STRING" id="1514904.SU32_14450"/>